<dbReference type="Proteomes" id="UP000812440">
    <property type="component" value="Chromosome 1"/>
</dbReference>
<comment type="caution">
    <text evidence="8">The sequence shown here is derived from an EMBL/GenBank/DDBJ whole genome shotgun (WGS) entry which is preliminary data.</text>
</comment>
<evidence type="ECO:0000256" key="5">
    <source>
        <dbReference type="ARBA" id="ARBA00023136"/>
    </source>
</evidence>
<keyword evidence="7" id="KW-0732">Signal</keyword>
<dbReference type="Pfam" id="PF02535">
    <property type="entry name" value="Zip"/>
    <property type="match status" value="1"/>
</dbReference>
<dbReference type="AlphaFoldDB" id="A0A8T2KHT8"/>
<protein>
    <recommendedName>
        <fullName evidence="10">Solute carrier family 39 member 8</fullName>
    </recommendedName>
</protein>
<evidence type="ECO:0000256" key="7">
    <source>
        <dbReference type="SAM" id="SignalP"/>
    </source>
</evidence>
<feature type="transmembrane region" description="Helical" evidence="6">
    <location>
        <begin position="396"/>
        <end position="413"/>
    </location>
</feature>
<evidence type="ECO:0000256" key="3">
    <source>
        <dbReference type="ARBA" id="ARBA00022692"/>
    </source>
</evidence>
<evidence type="ECO:0008006" key="10">
    <source>
        <dbReference type="Google" id="ProtNLM"/>
    </source>
</evidence>
<dbReference type="PANTHER" id="PTHR12191:SF2">
    <property type="entry name" value="METAL CATION SYMPORTER ZIP8"/>
    <property type="match status" value="1"/>
</dbReference>
<name>A0A8T2KHT8_9PIPI</name>
<organism evidence="8 9">
    <name type="scientific">Hymenochirus boettgeri</name>
    <name type="common">Congo dwarf clawed frog</name>
    <dbReference type="NCBI Taxonomy" id="247094"/>
    <lineage>
        <taxon>Eukaryota</taxon>
        <taxon>Metazoa</taxon>
        <taxon>Chordata</taxon>
        <taxon>Craniata</taxon>
        <taxon>Vertebrata</taxon>
        <taxon>Euteleostomi</taxon>
        <taxon>Amphibia</taxon>
        <taxon>Batrachia</taxon>
        <taxon>Anura</taxon>
        <taxon>Pipoidea</taxon>
        <taxon>Pipidae</taxon>
        <taxon>Pipinae</taxon>
        <taxon>Hymenochirus</taxon>
    </lineage>
</organism>
<evidence type="ECO:0000256" key="6">
    <source>
        <dbReference type="SAM" id="Phobius"/>
    </source>
</evidence>
<gene>
    <name evidence="8" type="ORF">GDO86_000698</name>
</gene>
<evidence type="ECO:0000256" key="4">
    <source>
        <dbReference type="ARBA" id="ARBA00022989"/>
    </source>
</evidence>
<dbReference type="OrthoDB" id="200954at2759"/>
<feature type="transmembrane region" description="Helical" evidence="6">
    <location>
        <begin position="165"/>
        <end position="186"/>
    </location>
</feature>
<keyword evidence="9" id="KW-1185">Reference proteome</keyword>
<evidence type="ECO:0000256" key="2">
    <source>
        <dbReference type="ARBA" id="ARBA00006939"/>
    </source>
</evidence>
<dbReference type="InterPro" id="IPR003689">
    <property type="entry name" value="ZIP"/>
</dbReference>
<accession>A0A8T2KHT8</accession>
<keyword evidence="4 6" id="KW-1133">Transmembrane helix</keyword>
<dbReference type="EMBL" id="JAACNH010000001">
    <property type="protein sequence ID" value="KAG8454151.1"/>
    <property type="molecule type" value="Genomic_DNA"/>
</dbReference>
<dbReference type="GO" id="GO:0071578">
    <property type="term" value="P:zinc ion import across plasma membrane"/>
    <property type="evidence" value="ECO:0007669"/>
    <property type="project" value="TreeGrafter"/>
</dbReference>
<feature type="transmembrane region" description="Helical" evidence="6">
    <location>
        <begin position="132"/>
        <end position="153"/>
    </location>
</feature>
<evidence type="ECO:0000313" key="9">
    <source>
        <dbReference type="Proteomes" id="UP000812440"/>
    </source>
</evidence>
<dbReference type="GO" id="GO:0005886">
    <property type="term" value="C:plasma membrane"/>
    <property type="evidence" value="ECO:0007669"/>
    <property type="project" value="TreeGrafter"/>
</dbReference>
<dbReference type="InterPro" id="IPR050799">
    <property type="entry name" value="ZIP_Transporter"/>
</dbReference>
<sequence length="464" mass="51617">MSYHPENTGSCWFFFPFIATLSLVTVEANDAGLRFTQDLLQLYGANGVLSSSNMSRLLEGCDMRGDPRSVGHLNYNQCLSTEEIFSIYNYNGQINSSTFEKLCPAILHQVFFHPCTHGHLTNTKPRPSSAQVWGFGFLTVTIINLTSLLGLFITPLVKKPYFPKILTYFVGLAIGTLFSNAIFQLIPEAFGFDPKVDHYVPKAVAIFGGFYILLFVERILKMVLKIYGQGVHTHLEIDHPPHQETKPEHQPSKIANGNIMFENSAVTESNGINHLDKISVICSEDSTNNVYCCRVFKWTPLKKIGTLAWMITISDAMHNFIDGLAIGASYTLSPLQGLSTSIAIFCEEFPHEFGDFAILINAGMSIPQALIFNFLSACSCYIGLVFGILVGNNFEPNIIFGIAGGMFLYIGLADMFPEMNEMLKDKIKGRRSDFIYFTIQNAGLLSGFCIILLITMYAGNIRLD</sequence>
<comment type="similarity">
    <text evidence="2">Belongs to the ZIP transporter (TC 2.A.5) family.</text>
</comment>
<evidence type="ECO:0000256" key="1">
    <source>
        <dbReference type="ARBA" id="ARBA00004141"/>
    </source>
</evidence>
<keyword evidence="5 6" id="KW-0472">Membrane</keyword>
<feature type="chain" id="PRO_5035908360" description="Solute carrier family 39 member 8" evidence="7">
    <location>
        <begin position="29"/>
        <end position="464"/>
    </location>
</feature>
<feature type="transmembrane region" description="Helical" evidence="6">
    <location>
        <begin position="370"/>
        <end position="390"/>
    </location>
</feature>
<feature type="transmembrane region" description="Helical" evidence="6">
    <location>
        <begin position="434"/>
        <end position="458"/>
    </location>
</feature>
<dbReference type="GO" id="GO:0030003">
    <property type="term" value="P:intracellular monoatomic cation homeostasis"/>
    <property type="evidence" value="ECO:0007669"/>
    <property type="project" value="TreeGrafter"/>
</dbReference>
<proteinExistence type="inferred from homology"/>
<reference evidence="8" key="1">
    <citation type="thesis" date="2020" institute="ProQuest LLC" country="789 East Eisenhower Parkway, Ann Arbor, MI, USA">
        <title>Comparative Genomics and Chromosome Evolution.</title>
        <authorList>
            <person name="Mudd A.B."/>
        </authorList>
    </citation>
    <scope>NUCLEOTIDE SEQUENCE</scope>
    <source>
        <strain evidence="8">Female2</strain>
        <tissue evidence="8">Blood</tissue>
    </source>
</reference>
<dbReference type="GO" id="GO:0005385">
    <property type="term" value="F:zinc ion transmembrane transporter activity"/>
    <property type="evidence" value="ECO:0007669"/>
    <property type="project" value="TreeGrafter"/>
</dbReference>
<dbReference type="GO" id="GO:0140410">
    <property type="term" value="F:monoatomic cation:bicarbonate symporter activity"/>
    <property type="evidence" value="ECO:0007669"/>
    <property type="project" value="TreeGrafter"/>
</dbReference>
<evidence type="ECO:0000313" key="8">
    <source>
        <dbReference type="EMBL" id="KAG8454151.1"/>
    </source>
</evidence>
<feature type="signal peptide" evidence="7">
    <location>
        <begin position="1"/>
        <end position="28"/>
    </location>
</feature>
<keyword evidence="3 6" id="KW-0812">Transmembrane</keyword>
<feature type="transmembrane region" description="Helical" evidence="6">
    <location>
        <begin position="198"/>
        <end position="216"/>
    </location>
</feature>
<comment type="subcellular location">
    <subcellularLocation>
        <location evidence="1">Membrane</location>
        <topology evidence="1">Multi-pass membrane protein</topology>
    </subcellularLocation>
</comment>
<dbReference type="PANTHER" id="PTHR12191">
    <property type="entry name" value="SOLUTE CARRIER FAMILY 39"/>
    <property type="match status" value="1"/>
</dbReference>